<dbReference type="Proteomes" id="UP000316298">
    <property type="component" value="Unassembled WGS sequence"/>
</dbReference>
<dbReference type="RefSeq" id="WP_141861085.1">
    <property type="nucleotide sequence ID" value="NZ_BAAAKA010000052.1"/>
</dbReference>
<comment type="caution">
    <text evidence="1">The sequence shown here is derived from an EMBL/GenBank/DDBJ whole genome shotgun (WGS) entry which is preliminary data.</text>
</comment>
<accession>A0A542DUJ1</accession>
<evidence type="ECO:0008006" key="3">
    <source>
        <dbReference type="Google" id="ProtNLM"/>
    </source>
</evidence>
<organism evidence="1 2">
    <name type="scientific">Kribbella jejuensis</name>
    <dbReference type="NCBI Taxonomy" id="236068"/>
    <lineage>
        <taxon>Bacteria</taxon>
        <taxon>Bacillati</taxon>
        <taxon>Actinomycetota</taxon>
        <taxon>Actinomycetes</taxon>
        <taxon>Propionibacteriales</taxon>
        <taxon>Kribbellaceae</taxon>
        <taxon>Kribbella</taxon>
    </lineage>
</organism>
<name>A0A542DUJ1_9ACTN</name>
<keyword evidence="2" id="KW-1185">Reference proteome</keyword>
<evidence type="ECO:0000313" key="2">
    <source>
        <dbReference type="Proteomes" id="UP000316298"/>
    </source>
</evidence>
<protein>
    <recommendedName>
        <fullName evidence="3">Secreted protein</fullName>
    </recommendedName>
</protein>
<evidence type="ECO:0000313" key="1">
    <source>
        <dbReference type="EMBL" id="TQJ06665.1"/>
    </source>
</evidence>
<reference evidence="1 2" key="1">
    <citation type="submission" date="2019-06" db="EMBL/GenBank/DDBJ databases">
        <title>Sequencing the genomes of 1000 actinobacteria strains.</title>
        <authorList>
            <person name="Klenk H.-P."/>
        </authorList>
    </citation>
    <scope>NUCLEOTIDE SEQUENCE [LARGE SCALE GENOMIC DNA]</scope>
    <source>
        <strain evidence="1 2">DSM 17305</strain>
    </source>
</reference>
<dbReference type="PROSITE" id="PS51318">
    <property type="entry name" value="TAT"/>
    <property type="match status" value="1"/>
</dbReference>
<gene>
    <name evidence="1" type="ORF">FB475_6331</name>
</gene>
<dbReference type="OrthoDB" id="3789494at2"/>
<dbReference type="AlphaFoldDB" id="A0A542DUJ1"/>
<dbReference type="EMBL" id="VFMM01000003">
    <property type="protein sequence ID" value="TQJ06665.1"/>
    <property type="molecule type" value="Genomic_DNA"/>
</dbReference>
<sequence>MGDSTRRGFLAMAGMGAAAVGVGAAAPAAAGEQSGELSGARSAGPLVAYVRDVRRHEIAVMVGEHEVVVHDRDLVNRLVQASRS</sequence>
<dbReference type="InterPro" id="IPR006311">
    <property type="entry name" value="TAT_signal"/>
</dbReference>
<proteinExistence type="predicted"/>